<feature type="region of interest" description="Disordered" evidence="1">
    <location>
        <begin position="78"/>
        <end position="126"/>
    </location>
</feature>
<proteinExistence type="predicted"/>
<evidence type="ECO:0000313" key="3">
    <source>
        <dbReference type="Proteomes" id="UP000192678"/>
    </source>
</evidence>
<evidence type="ECO:0000313" key="2">
    <source>
        <dbReference type="EMBL" id="SMC54787.1"/>
    </source>
</evidence>
<organism evidence="2 3">
    <name type="scientific">Pedobacter nyackensis</name>
    <dbReference type="NCBI Taxonomy" id="475255"/>
    <lineage>
        <taxon>Bacteria</taxon>
        <taxon>Pseudomonadati</taxon>
        <taxon>Bacteroidota</taxon>
        <taxon>Sphingobacteriia</taxon>
        <taxon>Sphingobacteriales</taxon>
        <taxon>Sphingobacteriaceae</taxon>
        <taxon>Pedobacter</taxon>
    </lineage>
</organism>
<dbReference type="Proteomes" id="UP000192678">
    <property type="component" value="Unassembled WGS sequence"/>
</dbReference>
<gene>
    <name evidence="2" type="ORF">SAMN04488101_101269</name>
</gene>
<feature type="compositionally biased region" description="Basic and acidic residues" evidence="1">
    <location>
        <begin position="108"/>
        <end position="126"/>
    </location>
</feature>
<evidence type="ECO:0000256" key="1">
    <source>
        <dbReference type="SAM" id="MobiDB-lite"/>
    </source>
</evidence>
<dbReference type="EMBL" id="FWYB01000001">
    <property type="protein sequence ID" value="SMC54787.1"/>
    <property type="molecule type" value="Genomic_DNA"/>
</dbReference>
<protein>
    <submittedName>
        <fullName evidence="2">Uncharacterized protein</fullName>
    </submittedName>
</protein>
<sequence>MGIVADSPSERISLKIFHGEIQNDHEAIAKEEASYVPLPEIRKVTYEDMQENYNQIKKEAANIIADELKKLEEIEQAKKKRTDKVQRTKQREIKPRTQRKSVPSSRKKNYDKTTEQAKDDQQAMSM</sequence>
<reference evidence="2 3" key="1">
    <citation type="submission" date="2017-04" db="EMBL/GenBank/DDBJ databases">
        <authorList>
            <person name="Afonso C.L."/>
            <person name="Miller P.J."/>
            <person name="Scott M.A."/>
            <person name="Spackman E."/>
            <person name="Goraichik I."/>
            <person name="Dimitrov K.M."/>
            <person name="Suarez D.L."/>
            <person name="Swayne D.E."/>
        </authorList>
    </citation>
    <scope>NUCLEOTIDE SEQUENCE [LARGE SCALE GENOMIC DNA]</scope>
    <source>
        <strain evidence="2 3">DSM 19625</strain>
    </source>
</reference>
<feature type="compositionally biased region" description="Basic and acidic residues" evidence="1">
    <location>
        <begin position="78"/>
        <end position="95"/>
    </location>
</feature>
<dbReference type="RefSeq" id="WP_084286858.1">
    <property type="nucleotide sequence ID" value="NZ_FWYB01000001.1"/>
</dbReference>
<name>A0A1W2A269_9SPHI</name>
<dbReference type="OrthoDB" id="102453at2"/>
<dbReference type="STRING" id="475255.SAMN04488101_101269"/>
<dbReference type="AlphaFoldDB" id="A0A1W2A269"/>
<accession>A0A1W2A269</accession>
<keyword evidence="3" id="KW-1185">Reference proteome</keyword>